<proteinExistence type="predicted"/>
<name>A0ABY7ZNS8_9ACTN</name>
<dbReference type="EMBL" id="CP118615">
    <property type="protein sequence ID" value="WDZ84086.1"/>
    <property type="molecule type" value="Genomic_DNA"/>
</dbReference>
<dbReference type="Pfam" id="PF15588">
    <property type="entry name" value="Imm10"/>
    <property type="match status" value="1"/>
</dbReference>
<keyword evidence="2" id="KW-1185">Reference proteome</keyword>
<dbReference type="InterPro" id="IPR028962">
    <property type="entry name" value="Imm10"/>
</dbReference>
<dbReference type="RefSeq" id="WP_275030647.1">
    <property type="nucleotide sequence ID" value="NZ_CP118615.1"/>
</dbReference>
<evidence type="ECO:0000313" key="2">
    <source>
        <dbReference type="Proteomes" id="UP001219605"/>
    </source>
</evidence>
<organism evidence="1 2">
    <name type="scientific">Micromonospora cathayae</name>
    <dbReference type="NCBI Taxonomy" id="3028804"/>
    <lineage>
        <taxon>Bacteria</taxon>
        <taxon>Bacillati</taxon>
        <taxon>Actinomycetota</taxon>
        <taxon>Actinomycetes</taxon>
        <taxon>Micromonosporales</taxon>
        <taxon>Micromonosporaceae</taxon>
        <taxon>Micromonospora</taxon>
    </lineage>
</organism>
<reference evidence="1 2" key="1">
    <citation type="submission" date="2023-02" db="EMBL/GenBank/DDBJ databases">
        <authorList>
            <person name="Mo P."/>
        </authorList>
    </citation>
    <scope>NUCLEOTIDE SEQUENCE [LARGE SCALE GENOMIC DNA]</scope>
    <source>
        <strain evidence="1 2">HUAS 3</strain>
    </source>
</reference>
<evidence type="ECO:0000313" key="1">
    <source>
        <dbReference type="EMBL" id="WDZ84086.1"/>
    </source>
</evidence>
<protein>
    <submittedName>
        <fullName evidence="1">Imm10 family immunity protein</fullName>
    </submittedName>
</protein>
<gene>
    <name evidence="1" type="ORF">PVK37_27080</name>
</gene>
<accession>A0ABY7ZNS8</accession>
<sequence length="140" mass="15356">MILAATEIGFFEDYEGEEVLEVGVAGVDDAGVHRSLSVQRSTYEPDDQEVRSGMDSYSVSTERGLTVYGCLRRVELTASRLTLELVDEDADALGVATPIQVALTESGVERVTLSEKLREILEWGAHEKRPELVGLDVERG</sequence>
<dbReference type="Proteomes" id="UP001219605">
    <property type="component" value="Chromosome"/>
</dbReference>